<accession>A0A167UWW9</accession>
<name>A0A167UWW9_9EURO</name>
<evidence type="ECO:0000256" key="1">
    <source>
        <dbReference type="SAM" id="MobiDB-lite"/>
    </source>
</evidence>
<organism evidence="2 3">
    <name type="scientific">Ascosphaera apis ARSEF 7405</name>
    <dbReference type="NCBI Taxonomy" id="392613"/>
    <lineage>
        <taxon>Eukaryota</taxon>
        <taxon>Fungi</taxon>
        <taxon>Dikarya</taxon>
        <taxon>Ascomycota</taxon>
        <taxon>Pezizomycotina</taxon>
        <taxon>Eurotiomycetes</taxon>
        <taxon>Eurotiomycetidae</taxon>
        <taxon>Onygenales</taxon>
        <taxon>Ascosphaeraceae</taxon>
        <taxon>Ascosphaera</taxon>
    </lineage>
</organism>
<dbReference type="Proteomes" id="UP000242877">
    <property type="component" value="Unassembled WGS sequence"/>
</dbReference>
<comment type="caution">
    <text evidence="2">The sequence shown here is derived from an EMBL/GenBank/DDBJ whole genome shotgun (WGS) entry which is preliminary data.</text>
</comment>
<protein>
    <submittedName>
        <fullName evidence="2">Uncharacterized protein</fullName>
    </submittedName>
</protein>
<dbReference type="EMBL" id="AZGZ01000050">
    <property type="protein sequence ID" value="KZZ86716.1"/>
    <property type="molecule type" value="Genomic_DNA"/>
</dbReference>
<feature type="compositionally biased region" description="Polar residues" evidence="1">
    <location>
        <begin position="128"/>
        <end position="139"/>
    </location>
</feature>
<dbReference type="VEuPathDB" id="FungiDB:AAP_06290"/>
<dbReference type="AlphaFoldDB" id="A0A167UWW9"/>
<feature type="compositionally biased region" description="Polar residues" evidence="1">
    <location>
        <begin position="7"/>
        <end position="36"/>
    </location>
</feature>
<evidence type="ECO:0000313" key="3">
    <source>
        <dbReference type="Proteomes" id="UP000242877"/>
    </source>
</evidence>
<proteinExistence type="predicted"/>
<feature type="region of interest" description="Disordered" evidence="1">
    <location>
        <begin position="107"/>
        <end position="139"/>
    </location>
</feature>
<sequence length="139" mass="15696">MSDSRRSSVCPSPQSIRRGSTIQVSDIHQRRPSSVASGAASFNEDDIPDEYFDCVSQFEAIEPSPEELFISPRTRRRNFQRNKLASSIEGDEGYWLSEEALKEEGRKFRRASRSKMPKSAKFRDACPSSLTLNSDSSEL</sequence>
<feature type="region of interest" description="Disordered" evidence="1">
    <location>
        <begin position="1"/>
        <end position="44"/>
    </location>
</feature>
<keyword evidence="3" id="KW-1185">Reference proteome</keyword>
<evidence type="ECO:0000313" key="2">
    <source>
        <dbReference type="EMBL" id="KZZ86716.1"/>
    </source>
</evidence>
<gene>
    <name evidence="2" type="ORF">AAP_06290</name>
</gene>
<reference evidence="2 3" key="1">
    <citation type="journal article" date="2016" name="Genome Biol. Evol.">
        <title>Divergent and convergent evolution of fungal pathogenicity.</title>
        <authorList>
            <person name="Shang Y."/>
            <person name="Xiao G."/>
            <person name="Zheng P."/>
            <person name="Cen K."/>
            <person name="Zhan S."/>
            <person name="Wang C."/>
        </authorList>
    </citation>
    <scope>NUCLEOTIDE SEQUENCE [LARGE SCALE GENOMIC DNA]</scope>
    <source>
        <strain evidence="2 3">ARSEF 7405</strain>
    </source>
</reference>
<feature type="compositionally biased region" description="Basic residues" evidence="1">
    <location>
        <begin position="107"/>
        <end position="120"/>
    </location>
</feature>